<accession>A0A0E9UGP9</accession>
<dbReference type="AlphaFoldDB" id="A0A0E9UGP9"/>
<protein>
    <submittedName>
        <fullName evidence="1">Uncharacterized protein</fullName>
    </submittedName>
</protein>
<sequence>MDLFKYKYVYKVTSNNSFLFFLVNKNLNTLFLKKKNGN</sequence>
<reference evidence="1" key="2">
    <citation type="journal article" date="2015" name="Fish Shellfish Immunol.">
        <title>Early steps in the European eel (Anguilla anguilla)-Vibrio vulnificus interaction in the gills: Role of the RtxA13 toxin.</title>
        <authorList>
            <person name="Callol A."/>
            <person name="Pajuelo D."/>
            <person name="Ebbesson L."/>
            <person name="Teles M."/>
            <person name="MacKenzie S."/>
            <person name="Amaro C."/>
        </authorList>
    </citation>
    <scope>NUCLEOTIDE SEQUENCE</scope>
</reference>
<organism evidence="1">
    <name type="scientific">Anguilla anguilla</name>
    <name type="common">European freshwater eel</name>
    <name type="synonym">Muraena anguilla</name>
    <dbReference type="NCBI Taxonomy" id="7936"/>
    <lineage>
        <taxon>Eukaryota</taxon>
        <taxon>Metazoa</taxon>
        <taxon>Chordata</taxon>
        <taxon>Craniata</taxon>
        <taxon>Vertebrata</taxon>
        <taxon>Euteleostomi</taxon>
        <taxon>Actinopterygii</taxon>
        <taxon>Neopterygii</taxon>
        <taxon>Teleostei</taxon>
        <taxon>Anguilliformes</taxon>
        <taxon>Anguillidae</taxon>
        <taxon>Anguilla</taxon>
    </lineage>
</organism>
<name>A0A0E9UGP9_ANGAN</name>
<reference evidence="1" key="1">
    <citation type="submission" date="2014-11" db="EMBL/GenBank/DDBJ databases">
        <authorList>
            <person name="Amaro Gonzalez C."/>
        </authorList>
    </citation>
    <scope>NUCLEOTIDE SEQUENCE</scope>
</reference>
<proteinExistence type="predicted"/>
<evidence type="ECO:0000313" key="1">
    <source>
        <dbReference type="EMBL" id="JAH64942.1"/>
    </source>
</evidence>
<dbReference type="EMBL" id="GBXM01043635">
    <property type="protein sequence ID" value="JAH64942.1"/>
    <property type="molecule type" value="Transcribed_RNA"/>
</dbReference>